<dbReference type="AlphaFoldDB" id="A0A1H0G889"/>
<dbReference type="InterPro" id="IPR046897">
    <property type="entry name" value="ABC-3C_MC6"/>
</dbReference>
<name>A0A1H0G889_9BACT</name>
<organism evidence="1 2">
    <name type="scientific">Desulfonauticus submarinus</name>
    <dbReference type="NCBI Taxonomy" id="206665"/>
    <lineage>
        <taxon>Bacteria</taxon>
        <taxon>Pseudomonadati</taxon>
        <taxon>Thermodesulfobacteriota</taxon>
        <taxon>Desulfovibrionia</taxon>
        <taxon>Desulfovibrionales</taxon>
        <taxon>Desulfonauticaceae</taxon>
        <taxon>Desulfonauticus</taxon>
    </lineage>
</organism>
<keyword evidence="2" id="KW-1185">Reference proteome</keyword>
<proteinExistence type="predicted"/>
<dbReference type="RefSeq" id="WP_143338934.1">
    <property type="nucleotide sequence ID" value="NZ_FNIN01000017.1"/>
</dbReference>
<dbReference type="EMBL" id="FNIN01000017">
    <property type="protein sequence ID" value="SDO03115.1"/>
    <property type="molecule type" value="Genomic_DNA"/>
</dbReference>
<evidence type="ECO:0000313" key="1">
    <source>
        <dbReference type="EMBL" id="SDO03115.1"/>
    </source>
</evidence>
<gene>
    <name evidence="1" type="ORF">SAMN04488516_1172</name>
</gene>
<dbReference type="Proteomes" id="UP000199602">
    <property type="component" value="Unassembled WGS sequence"/>
</dbReference>
<dbReference type="Pfam" id="PF20293">
    <property type="entry name" value="MC6"/>
    <property type="match status" value="1"/>
</dbReference>
<evidence type="ECO:0000313" key="2">
    <source>
        <dbReference type="Proteomes" id="UP000199602"/>
    </source>
</evidence>
<reference evidence="1 2" key="1">
    <citation type="submission" date="2016-10" db="EMBL/GenBank/DDBJ databases">
        <authorList>
            <person name="de Groot N.N."/>
        </authorList>
    </citation>
    <scope>NUCLEOTIDE SEQUENCE [LARGE SCALE GENOMIC DNA]</scope>
    <source>
        <strain evidence="1 2">DSM 15269</strain>
    </source>
</reference>
<dbReference type="OrthoDB" id="982877at2"/>
<accession>A0A1H0G889</accession>
<protein>
    <submittedName>
        <fullName evidence="1">Uncharacterized protein</fullName>
    </submittedName>
</protein>
<dbReference type="STRING" id="206665.SAMN04488516_1172"/>
<sequence length="77" mass="9333">MLIPTKYDNINKSIAVIGYKITKELMKQPYNIDKLYQKIKKDVNISLDLFYDTITFLWLADIVEREKYQIFLRKKEK</sequence>